<gene>
    <name evidence="4" type="primary">dhaA</name>
    <name evidence="4" type="ORF">GCM10007879_07050</name>
</gene>
<evidence type="ECO:0000256" key="1">
    <source>
        <dbReference type="ARBA" id="ARBA00022801"/>
    </source>
</evidence>
<dbReference type="NCBIfam" id="NF002938">
    <property type="entry name" value="PRK03592.1"/>
    <property type="match status" value="1"/>
</dbReference>
<evidence type="ECO:0000259" key="3">
    <source>
        <dbReference type="Pfam" id="PF00561"/>
    </source>
</evidence>
<dbReference type="RefSeq" id="WP_284362095.1">
    <property type="nucleotide sequence ID" value="NZ_BSNI01000002.1"/>
</dbReference>
<dbReference type="InterPro" id="IPR006311">
    <property type="entry name" value="TAT_signal"/>
</dbReference>
<comment type="caution">
    <text evidence="4">The sequence shown here is derived from an EMBL/GenBank/DDBJ whole genome shotgun (WGS) entry which is preliminary data.</text>
</comment>
<protein>
    <submittedName>
        <fullName evidence="4">Haloalkane dehalogenase</fullName>
    </submittedName>
</protein>
<keyword evidence="1" id="KW-0378">Hydrolase</keyword>
<dbReference type="InterPro" id="IPR000073">
    <property type="entry name" value="AB_hydrolase_1"/>
</dbReference>
<accession>A0ABQ5UN39</accession>
<feature type="chain" id="PRO_5047126491" evidence="2">
    <location>
        <begin position="37"/>
        <end position="343"/>
    </location>
</feature>
<dbReference type="InterPro" id="IPR029058">
    <property type="entry name" value="AB_hydrolase_fold"/>
</dbReference>
<evidence type="ECO:0000313" key="5">
    <source>
        <dbReference type="Proteomes" id="UP001161405"/>
    </source>
</evidence>
<dbReference type="Pfam" id="PF00561">
    <property type="entry name" value="Abhydrolase_1"/>
    <property type="match status" value="1"/>
</dbReference>
<dbReference type="Gene3D" id="3.40.50.1820">
    <property type="entry name" value="alpha/beta hydrolase"/>
    <property type="match status" value="1"/>
</dbReference>
<evidence type="ECO:0000313" key="4">
    <source>
        <dbReference type="EMBL" id="GLQ16456.1"/>
    </source>
</evidence>
<organism evidence="4 5">
    <name type="scientific">Maritalea porphyrae</name>
    <dbReference type="NCBI Taxonomy" id="880732"/>
    <lineage>
        <taxon>Bacteria</taxon>
        <taxon>Pseudomonadati</taxon>
        <taxon>Pseudomonadota</taxon>
        <taxon>Alphaproteobacteria</taxon>
        <taxon>Hyphomicrobiales</taxon>
        <taxon>Devosiaceae</taxon>
        <taxon>Maritalea</taxon>
    </lineage>
</organism>
<reference evidence="4" key="1">
    <citation type="journal article" date="2014" name="Int. J. Syst. Evol. Microbiol.">
        <title>Complete genome of a new Firmicutes species belonging to the dominant human colonic microbiota ('Ruminococcus bicirculans') reveals two chromosomes and a selective capacity to utilize plant glucans.</title>
        <authorList>
            <consortium name="NISC Comparative Sequencing Program"/>
            <person name="Wegmann U."/>
            <person name="Louis P."/>
            <person name="Goesmann A."/>
            <person name="Henrissat B."/>
            <person name="Duncan S.H."/>
            <person name="Flint H.J."/>
        </authorList>
    </citation>
    <scope>NUCLEOTIDE SEQUENCE</scope>
    <source>
        <strain evidence="4">NBRC 107169</strain>
    </source>
</reference>
<sequence>MFTKKNQLPSRGMTRRALLGSSVTLPLLAVSTGMFAQAAHAGETSPYGVKISGDFPFEKKSISVEGSRMSYVDEGEGQPVLFLHGNPTSSYLWRNIIPYVTDSYRAIAPDLIGMGDSDKPDIPYTFADHAKYLDAFIAALGLKDVILVIHDWGSALGMRYARLNPGNVTAMAYMEAIVPPGLPAPNYEALGAENGEFFRTLRTPGVGEQMILENNLFVENVLPELGVMRTMSEEEMAAYRAPYPTPKSRLPTLQWPREIPIGGVPEHTTNEITLNGEWLYSNEIPKLLFYADPGALVIGPVVDYMKANVKQLETRFVGAGMHFIQEDHPHVIGQGLADWLRRI</sequence>
<keyword evidence="2" id="KW-0732">Signal</keyword>
<keyword evidence="5" id="KW-1185">Reference proteome</keyword>
<dbReference type="PRINTS" id="PR00412">
    <property type="entry name" value="EPOXHYDRLASE"/>
</dbReference>
<dbReference type="Proteomes" id="UP001161405">
    <property type="component" value="Unassembled WGS sequence"/>
</dbReference>
<evidence type="ECO:0000256" key="2">
    <source>
        <dbReference type="SAM" id="SignalP"/>
    </source>
</evidence>
<dbReference type="SUPFAM" id="SSF53474">
    <property type="entry name" value="alpha/beta-Hydrolases"/>
    <property type="match status" value="1"/>
</dbReference>
<name>A0ABQ5UN39_9HYPH</name>
<dbReference type="PROSITE" id="PS51318">
    <property type="entry name" value="TAT"/>
    <property type="match status" value="1"/>
</dbReference>
<dbReference type="InterPro" id="IPR000639">
    <property type="entry name" value="Epox_hydrolase-like"/>
</dbReference>
<feature type="signal peptide" evidence="2">
    <location>
        <begin position="1"/>
        <end position="36"/>
    </location>
</feature>
<proteinExistence type="predicted"/>
<dbReference type="EMBL" id="BSNI01000002">
    <property type="protein sequence ID" value="GLQ16456.1"/>
    <property type="molecule type" value="Genomic_DNA"/>
</dbReference>
<dbReference type="PANTHER" id="PTHR43329">
    <property type="entry name" value="EPOXIDE HYDROLASE"/>
    <property type="match status" value="1"/>
</dbReference>
<feature type="domain" description="AB hydrolase-1" evidence="3">
    <location>
        <begin position="79"/>
        <end position="329"/>
    </location>
</feature>
<reference evidence="4" key="2">
    <citation type="submission" date="2023-01" db="EMBL/GenBank/DDBJ databases">
        <title>Draft genome sequence of Maritalea porphyrae strain NBRC 107169.</title>
        <authorList>
            <person name="Sun Q."/>
            <person name="Mori K."/>
        </authorList>
    </citation>
    <scope>NUCLEOTIDE SEQUENCE</scope>
    <source>
        <strain evidence="4">NBRC 107169</strain>
    </source>
</reference>